<name>A0A2S9JBC9_9HYPH</name>
<dbReference type="OrthoDB" id="3389160at2"/>
<dbReference type="PROSITE" id="PS51186">
    <property type="entry name" value="GNAT"/>
    <property type="match status" value="1"/>
</dbReference>
<protein>
    <submittedName>
        <fullName evidence="4">GNAT family N-acetyltransferase</fullName>
    </submittedName>
</protein>
<dbReference type="CDD" id="cd04301">
    <property type="entry name" value="NAT_SF"/>
    <property type="match status" value="1"/>
</dbReference>
<accession>A0A2S9JBC9</accession>
<dbReference type="EMBL" id="PVBT01000008">
    <property type="protein sequence ID" value="PRD50093.1"/>
    <property type="molecule type" value="Genomic_DNA"/>
</dbReference>
<dbReference type="Pfam" id="PF00583">
    <property type="entry name" value="Acetyltransf_1"/>
    <property type="match status" value="1"/>
</dbReference>
<gene>
    <name evidence="4" type="ORF">C5750_22440</name>
</gene>
<dbReference type="GO" id="GO:0016747">
    <property type="term" value="F:acyltransferase activity, transferring groups other than amino-acyl groups"/>
    <property type="evidence" value="ECO:0007669"/>
    <property type="project" value="InterPro"/>
</dbReference>
<keyword evidence="1 4" id="KW-0808">Transferase</keyword>
<dbReference type="InterPro" id="IPR050832">
    <property type="entry name" value="Bact_Acetyltransf"/>
</dbReference>
<sequence length="217" mass="23332">MVRPTLSIPVTVCAISCSGPALSPHPNIPVHVTCFLCCEAPLTTTIAVFDADDAEGHVQALGALLHACVHDGASIGFVLPFSQADAEAFWTLNVLPAVRKGRRLLLVACKDGRIAGTGQLDYDTPPNQPHRAEIRKVMVHPDFRRQGIAKALMAGLESAAHRLGRGLITLDTRTGDKAEPLYLALGYRVAGVIPDYCRDPFKDHLDATTIMYKAITA</sequence>
<evidence type="ECO:0000259" key="3">
    <source>
        <dbReference type="PROSITE" id="PS51186"/>
    </source>
</evidence>
<keyword evidence="2" id="KW-0012">Acyltransferase</keyword>
<feature type="domain" description="N-acetyltransferase" evidence="3">
    <location>
        <begin position="63"/>
        <end position="216"/>
    </location>
</feature>
<dbReference type="SUPFAM" id="SSF55729">
    <property type="entry name" value="Acyl-CoA N-acyltransferases (Nat)"/>
    <property type="match status" value="1"/>
</dbReference>
<evidence type="ECO:0000313" key="5">
    <source>
        <dbReference type="Proteomes" id="UP000238563"/>
    </source>
</evidence>
<dbReference type="PANTHER" id="PTHR43877">
    <property type="entry name" value="AMINOALKYLPHOSPHONATE N-ACETYLTRANSFERASE-RELATED-RELATED"/>
    <property type="match status" value="1"/>
</dbReference>
<dbReference type="InterPro" id="IPR000182">
    <property type="entry name" value="GNAT_dom"/>
</dbReference>
<keyword evidence="5" id="KW-1185">Reference proteome</keyword>
<evidence type="ECO:0000313" key="4">
    <source>
        <dbReference type="EMBL" id="PRD50093.1"/>
    </source>
</evidence>
<proteinExistence type="predicted"/>
<dbReference type="Proteomes" id="UP000238563">
    <property type="component" value="Unassembled WGS sequence"/>
</dbReference>
<dbReference type="AlphaFoldDB" id="A0A2S9JBC9"/>
<evidence type="ECO:0000256" key="1">
    <source>
        <dbReference type="ARBA" id="ARBA00022679"/>
    </source>
</evidence>
<organism evidence="4 5">
    <name type="scientific">Phyllobacterium myrsinacearum</name>
    <dbReference type="NCBI Taxonomy" id="28101"/>
    <lineage>
        <taxon>Bacteria</taxon>
        <taxon>Pseudomonadati</taxon>
        <taxon>Pseudomonadota</taxon>
        <taxon>Alphaproteobacteria</taxon>
        <taxon>Hyphomicrobiales</taxon>
        <taxon>Phyllobacteriaceae</taxon>
        <taxon>Phyllobacterium</taxon>
    </lineage>
</organism>
<dbReference type="InterPro" id="IPR016181">
    <property type="entry name" value="Acyl_CoA_acyltransferase"/>
</dbReference>
<reference evidence="4 5" key="1">
    <citation type="submission" date="2018-02" db="EMBL/GenBank/DDBJ databases">
        <title>The draft genome of Phyllobacterium myrsinacearum DSM5892.</title>
        <authorList>
            <person name="Li L."/>
            <person name="Liu L."/>
            <person name="Zhang X."/>
            <person name="Wang T."/>
        </authorList>
    </citation>
    <scope>NUCLEOTIDE SEQUENCE [LARGE SCALE GENOMIC DNA]</scope>
    <source>
        <strain evidence="4 5">DSM 5892</strain>
    </source>
</reference>
<comment type="caution">
    <text evidence="4">The sequence shown here is derived from an EMBL/GenBank/DDBJ whole genome shotgun (WGS) entry which is preliminary data.</text>
</comment>
<dbReference type="Gene3D" id="3.40.630.30">
    <property type="match status" value="1"/>
</dbReference>
<evidence type="ECO:0000256" key="2">
    <source>
        <dbReference type="ARBA" id="ARBA00023315"/>
    </source>
</evidence>